<keyword evidence="1" id="KW-1133">Transmembrane helix</keyword>
<evidence type="ECO:0008006" key="4">
    <source>
        <dbReference type="Google" id="ProtNLM"/>
    </source>
</evidence>
<feature type="transmembrane region" description="Helical" evidence="1">
    <location>
        <begin position="292"/>
        <end position="310"/>
    </location>
</feature>
<proteinExistence type="predicted"/>
<dbReference type="RefSeq" id="WP_052280254.1">
    <property type="nucleotide sequence ID" value="NZ_BDCI01000041.1"/>
</dbReference>
<evidence type="ECO:0000313" key="2">
    <source>
        <dbReference type="EMBL" id="KIA65904.1"/>
    </source>
</evidence>
<organism evidence="2 3">
    <name type="scientific">Nocardia vulneris</name>
    <dbReference type="NCBI Taxonomy" id="1141657"/>
    <lineage>
        <taxon>Bacteria</taxon>
        <taxon>Bacillati</taxon>
        <taxon>Actinomycetota</taxon>
        <taxon>Actinomycetes</taxon>
        <taxon>Mycobacteriales</taxon>
        <taxon>Nocardiaceae</taxon>
        <taxon>Nocardia</taxon>
    </lineage>
</organism>
<dbReference type="Proteomes" id="UP000031364">
    <property type="component" value="Unassembled WGS sequence"/>
</dbReference>
<keyword evidence="1" id="KW-0812">Transmembrane</keyword>
<feature type="transmembrane region" description="Helical" evidence="1">
    <location>
        <begin position="500"/>
        <end position="519"/>
    </location>
</feature>
<reference evidence="2 3" key="1">
    <citation type="journal article" date="2014" name="Int. J. Syst. Evol. Microbiol.">
        <title>Nocardia vulneris sp. nov., isolated from wounds of human patients in North America.</title>
        <authorList>
            <person name="Lasker B.A."/>
            <person name="Bell M."/>
            <person name="Klenk H.P."/>
            <person name="Sproer C."/>
            <person name="Schumann C."/>
            <person name="Schumann P."/>
            <person name="Brown J.M."/>
        </authorList>
    </citation>
    <scope>NUCLEOTIDE SEQUENCE [LARGE SCALE GENOMIC DNA]</scope>
    <source>
        <strain evidence="2 3">W9851</strain>
    </source>
</reference>
<feature type="transmembrane region" description="Helical" evidence="1">
    <location>
        <begin position="453"/>
        <end position="472"/>
    </location>
</feature>
<protein>
    <recommendedName>
        <fullName evidence="4">ABC transporter permease</fullName>
    </recommendedName>
</protein>
<feature type="transmembrane region" description="Helical" evidence="1">
    <location>
        <begin position="388"/>
        <end position="411"/>
    </location>
</feature>
<feature type="transmembrane region" description="Helical" evidence="1">
    <location>
        <begin position="423"/>
        <end position="446"/>
    </location>
</feature>
<feature type="transmembrane region" description="Helical" evidence="1">
    <location>
        <begin position="154"/>
        <end position="175"/>
    </location>
</feature>
<feature type="transmembrane region" description="Helical" evidence="1">
    <location>
        <begin position="81"/>
        <end position="101"/>
    </location>
</feature>
<gene>
    <name evidence="2" type="ORF">FG87_05480</name>
</gene>
<evidence type="ECO:0000313" key="3">
    <source>
        <dbReference type="Proteomes" id="UP000031364"/>
    </source>
</evidence>
<feature type="transmembrane region" description="Helical" evidence="1">
    <location>
        <begin position="233"/>
        <end position="251"/>
    </location>
</feature>
<feature type="transmembrane region" description="Helical" evidence="1">
    <location>
        <begin position="122"/>
        <end position="148"/>
    </location>
</feature>
<keyword evidence="3" id="KW-1185">Reference proteome</keyword>
<accession>A0ABR4ZKP9</accession>
<sequence length="524" mass="53707">MTNLTVALRLNLRLNYRGLLAAMVAVIGCMYAGVRGLDKMYPTALERATYASIANTLTSQQALQGPPTALNTLGGIAAFEVGWYVSIAVALVNIIVVVRNTRAQEALGRLELLRAGRFGAHANSVAVLIVSVLTNLIVGVGSALALIAGGAASGGAVAFGVAFACIGIVFAAIALIAAQLTEHARGAYGIACGVLGLAYVLRALGDTVDSDVLRLLSPLGWAQFIHPFGQLQLWPILLCALVSGALFLLAIRIEQIRDYAAGLFRAPPGAPAAGPLTRTALGMVVRAQRAGLAMWVAALFGLGLGFGAAAHDAGEVAQGTQGMLNLLAGFNVDVVDGFLAMSTLLLTLAIAGSTVVGVLQIRSEELAGRADLLLSGTLPKWRFVAMHLAYALGSAVVLLAVTGLGLGAAHALRTGDPGQVSRLLGAALAQLPACVFLAGLGVFLVGLLPRITWLAWVVLAESAVVSILGPSMKLSASTMNVSVFNHVSHLPGVSIDARSSLALTAAGALLALLGAAGFVRRDLD</sequence>
<feature type="transmembrane region" description="Helical" evidence="1">
    <location>
        <begin position="338"/>
        <end position="359"/>
    </location>
</feature>
<feature type="transmembrane region" description="Helical" evidence="1">
    <location>
        <begin position="187"/>
        <end position="205"/>
    </location>
</feature>
<feature type="transmembrane region" description="Helical" evidence="1">
    <location>
        <begin position="14"/>
        <end position="34"/>
    </location>
</feature>
<comment type="caution">
    <text evidence="2">The sequence shown here is derived from an EMBL/GenBank/DDBJ whole genome shotgun (WGS) entry which is preliminary data.</text>
</comment>
<evidence type="ECO:0000256" key="1">
    <source>
        <dbReference type="SAM" id="Phobius"/>
    </source>
</evidence>
<keyword evidence="1" id="KW-0472">Membrane</keyword>
<dbReference type="EMBL" id="JNFP01000005">
    <property type="protein sequence ID" value="KIA65904.1"/>
    <property type="molecule type" value="Genomic_DNA"/>
</dbReference>
<name>A0ABR4ZKP9_9NOCA</name>